<dbReference type="AlphaFoldDB" id="N0DYV0"/>
<dbReference type="HOGENOM" id="CLU_990212_0_0_11"/>
<name>N0DYV0_9MICO</name>
<accession>N0DYV0</accession>
<evidence type="ECO:0000313" key="2">
    <source>
        <dbReference type="EMBL" id="CCH68520.1"/>
    </source>
</evidence>
<reference evidence="2 3" key="1">
    <citation type="journal article" date="2013" name="ISME J.">
        <title>A metabolic model for members of the genus Tetrasphaera involved in enhanced biological phosphorus removal.</title>
        <authorList>
            <person name="Kristiansen R."/>
            <person name="Nguyen H.T.T."/>
            <person name="Saunders A.M."/>
            <person name="Nielsen J.L."/>
            <person name="Wimmer R."/>
            <person name="Le V.Q."/>
            <person name="McIlroy S.J."/>
            <person name="Petrovski S."/>
            <person name="Seviour R.J."/>
            <person name="Calteau A."/>
            <person name="Nielsen K.L."/>
            <person name="Nielsen P.H."/>
        </authorList>
    </citation>
    <scope>NUCLEOTIDE SEQUENCE [LARGE SCALE GENOMIC DNA]</scope>
    <source>
        <strain evidence="2 3">Lp2</strain>
    </source>
</reference>
<gene>
    <name evidence="2" type="ORF">BN10_1050005</name>
</gene>
<organism evidence="2 3">
    <name type="scientific">Phycicoccus elongatus Lp2</name>
    <dbReference type="NCBI Taxonomy" id="1193181"/>
    <lineage>
        <taxon>Bacteria</taxon>
        <taxon>Bacillati</taxon>
        <taxon>Actinomycetota</taxon>
        <taxon>Actinomycetes</taxon>
        <taxon>Micrococcales</taxon>
        <taxon>Intrasporangiaceae</taxon>
        <taxon>Phycicoccus</taxon>
    </lineage>
</organism>
<dbReference type="InterPro" id="IPR049709">
    <property type="entry name" value="IniB-like_N"/>
</dbReference>
<dbReference type="NCBIfam" id="NF038175">
    <property type="entry name" value="IniB_NTERM"/>
    <property type="match status" value="1"/>
</dbReference>
<dbReference type="eggNOG" id="ENOG502ZBDU">
    <property type="taxonomic scope" value="Bacteria"/>
</dbReference>
<dbReference type="EMBL" id="CAIZ01000008">
    <property type="protein sequence ID" value="CCH68520.1"/>
    <property type="molecule type" value="Genomic_DNA"/>
</dbReference>
<dbReference type="STRING" id="1193181.BN10_1050005"/>
<sequence length="281" mass="29489">MATPLATVADALIEFILSLLRDPAAVAEFKADPQKVLDSRGLGDIGADDVRAVAPVVVDHPSVSLRPQGPSHPGPGPGPTHPVYPPSPHPEPPVIREISTIANKFHIDNRTTIVDQSVNQNIWAKGDVTQYFDQKAVLAVGDESVAAGNNAWLDNSQTDVTAGDIAIGNTETNTTVTDSFNDSSTNVQLDAQADGSFNDSSSTVDVNAEITDSFQSTSNVVDTSVVLLNDGEISGSSFQADQSVDINNAGGGDSAPALYDSYTEIDDAALTPLDFVEDDQQ</sequence>
<dbReference type="Proteomes" id="UP000013167">
    <property type="component" value="Unassembled WGS sequence"/>
</dbReference>
<protein>
    <submittedName>
        <fullName evidence="2">Uncharacterized protein</fullName>
    </submittedName>
</protein>
<evidence type="ECO:0000256" key="1">
    <source>
        <dbReference type="SAM" id="MobiDB-lite"/>
    </source>
</evidence>
<comment type="caution">
    <text evidence="2">The sequence shown here is derived from an EMBL/GenBank/DDBJ whole genome shotgun (WGS) entry which is preliminary data.</text>
</comment>
<evidence type="ECO:0000313" key="3">
    <source>
        <dbReference type="Proteomes" id="UP000013167"/>
    </source>
</evidence>
<proteinExistence type="predicted"/>
<dbReference type="RefSeq" id="WP_010851424.1">
    <property type="nucleotide sequence ID" value="NZ_HF570956.1"/>
</dbReference>
<feature type="compositionally biased region" description="Pro residues" evidence="1">
    <location>
        <begin position="70"/>
        <end position="92"/>
    </location>
</feature>
<dbReference type="OrthoDB" id="5078400at2"/>
<keyword evidence="3" id="KW-1185">Reference proteome</keyword>
<feature type="region of interest" description="Disordered" evidence="1">
    <location>
        <begin position="61"/>
        <end position="92"/>
    </location>
</feature>